<dbReference type="InterPro" id="IPR032675">
    <property type="entry name" value="LRR_dom_sf"/>
</dbReference>
<dbReference type="Proteomes" id="UP001155241">
    <property type="component" value="Unassembled WGS sequence"/>
</dbReference>
<protein>
    <recommendedName>
        <fullName evidence="3">Disease resistance R13L4/SHOC-2-like LRR domain-containing protein</fullName>
    </recommendedName>
</protein>
<dbReference type="Gene3D" id="3.80.10.10">
    <property type="entry name" value="Ribonuclease Inhibitor"/>
    <property type="match status" value="1"/>
</dbReference>
<keyword evidence="1" id="KW-0677">Repeat</keyword>
<dbReference type="PANTHER" id="PTHR48057">
    <property type="entry name" value="LEUCINE-RICH REPEAT SERINE/THREONINE-PROTEIN KINASE 1"/>
    <property type="match status" value="1"/>
</dbReference>
<comment type="caution">
    <text evidence="4">The sequence shown here is derived from an EMBL/GenBank/DDBJ whole genome shotgun (WGS) entry which is preliminary data.</text>
</comment>
<dbReference type="RefSeq" id="WP_252855847.1">
    <property type="nucleotide sequence ID" value="NZ_JAMXLR010000092.1"/>
</dbReference>
<sequence>MTSLEPVFAQTMVPTPSVPSWHAYWIVLPVIVLLVLLQLWSVWRVGSLVRVVQQLQQDSGQQVPVPGPLGFLRFRMRTMLFVFTIVAVLLGLFAKEFSRARRQASIVEHLQISADFDEYDGVHYRLGKLGDSKLAGLICNWVHPHFGCRLTHLVLEGDRSRVVTPPEMEADFLASLGELHDLEALQIIQGDLTSEELHAICSLPKLHKLSLCECNLPPKVGQHLERLHQLRELVLSDCHLEDEGMQGIGNLKQLKRLSVRSNRLSNNSLREIEKLQMLQVLDVSNNPIDDAGVGHLLALENLIRLHVGQSNLTPTAVAEFDQLPRLRYLNLVGLESIHWNEKGEPEAFLKELRKNPLIELDWQYGSGLDEPWELQDNRPGSLYYRGGFGGGGFGGGGAF</sequence>
<dbReference type="EMBL" id="JAMXLR010000092">
    <property type="protein sequence ID" value="MCO6047738.1"/>
    <property type="molecule type" value="Genomic_DNA"/>
</dbReference>
<keyword evidence="2" id="KW-1133">Transmembrane helix</keyword>
<dbReference type="AlphaFoldDB" id="A0A9X2FG79"/>
<gene>
    <name evidence="4" type="ORF">NG895_27860</name>
</gene>
<proteinExistence type="predicted"/>
<keyword evidence="2" id="KW-0472">Membrane</keyword>
<dbReference type="InterPro" id="IPR055414">
    <property type="entry name" value="LRR_R13L4/SHOC2-like"/>
</dbReference>
<accession>A0A9X2FG79</accession>
<organism evidence="4 5">
    <name type="scientific">Aeoliella straminimaris</name>
    <dbReference type="NCBI Taxonomy" id="2954799"/>
    <lineage>
        <taxon>Bacteria</taxon>
        <taxon>Pseudomonadati</taxon>
        <taxon>Planctomycetota</taxon>
        <taxon>Planctomycetia</taxon>
        <taxon>Pirellulales</taxon>
        <taxon>Lacipirellulaceae</taxon>
        <taxon>Aeoliella</taxon>
    </lineage>
</organism>
<feature type="transmembrane region" description="Helical" evidence="2">
    <location>
        <begin position="21"/>
        <end position="43"/>
    </location>
</feature>
<keyword evidence="5" id="KW-1185">Reference proteome</keyword>
<evidence type="ECO:0000256" key="2">
    <source>
        <dbReference type="SAM" id="Phobius"/>
    </source>
</evidence>
<evidence type="ECO:0000259" key="3">
    <source>
        <dbReference type="Pfam" id="PF23598"/>
    </source>
</evidence>
<evidence type="ECO:0000313" key="4">
    <source>
        <dbReference type="EMBL" id="MCO6047738.1"/>
    </source>
</evidence>
<feature type="domain" description="Disease resistance R13L4/SHOC-2-like LRR" evidence="3">
    <location>
        <begin position="223"/>
        <end position="331"/>
    </location>
</feature>
<dbReference type="Pfam" id="PF23598">
    <property type="entry name" value="LRR_14"/>
    <property type="match status" value="1"/>
</dbReference>
<feature type="transmembrane region" description="Helical" evidence="2">
    <location>
        <begin position="74"/>
        <end position="94"/>
    </location>
</feature>
<dbReference type="SUPFAM" id="SSF52047">
    <property type="entry name" value="RNI-like"/>
    <property type="match status" value="1"/>
</dbReference>
<evidence type="ECO:0000256" key="1">
    <source>
        <dbReference type="ARBA" id="ARBA00022737"/>
    </source>
</evidence>
<evidence type="ECO:0000313" key="5">
    <source>
        <dbReference type="Proteomes" id="UP001155241"/>
    </source>
</evidence>
<name>A0A9X2FG79_9BACT</name>
<dbReference type="InterPro" id="IPR052595">
    <property type="entry name" value="LRRC69/RLP"/>
</dbReference>
<reference evidence="4" key="1">
    <citation type="submission" date="2022-06" db="EMBL/GenBank/DDBJ databases">
        <title>Aeoliella straminimaris, a novel planctomycete from sediments.</title>
        <authorList>
            <person name="Vitorino I.R."/>
            <person name="Lage O.M."/>
        </authorList>
    </citation>
    <scope>NUCLEOTIDE SEQUENCE</scope>
    <source>
        <strain evidence="4">ICT_H6.2</strain>
    </source>
</reference>
<keyword evidence="2" id="KW-0812">Transmembrane</keyword>